<evidence type="ECO:0000256" key="1">
    <source>
        <dbReference type="SAM" id="MobiDB-lite"/>
    </source>
</evidence>
<dbReference type="EMBL" id="CP018477">
    <property type="protein sequence ID" value="ASV73961.1"/>
    <property type="molecule type" value="Genomic_DNA"/>
</dbReference>
<feature type="region of interest" description="Disordered" evidence="1">
    <location>
        <begin position="24"/>
        <end position="49"/>
    </location>
</feature>
<reference evidence="2 3" key="1">
    <citation type="journal article" name="Front. Microbiol.">
        <title>Sugar Metabolism of the First Thermophilic Planctomycete Thermogutta terrifontis: Comparative Genomic and Transcriptomic Approaches.</title>
        <authorList>
            <person name="Elcheninov A.G."/>
            <person name="Menzel P."/>
            <person name="Gudbergsdottir S.R."/>
            <person name="Slesarev A.I."/>
            <person name="Kadnikov V.V."/>
            <person name="Krogh A."/>
            <person name="Bonch-Osmolovskaya E.A."/>
            <person name="Peng X."/>
            <person name="Kublanov I.V."/>
        </authorList>
    </citation>
    <scope>NUCLEOTIDE SEQUENCE [LARGE SCALE GENOMIC DNA]</scope>
    <source>
        <strain evidence="2 3">R1</strain>
    </source>
</reference>
<evidence type="ECO:0000313" key="2">
    <source>
        <dbReference type="EMBL" id="ASV73961.1"/>
    </source>
</evidence>
<protein>
    <submittedName>
        <fullName evidence="2">Uncharacterized protein</fullName>
    </submittedName>
</protein>
<dbReference type="AlphaFoldDB" id="A0A286RDC5"/>
<accession>A0A286RDC5</accession>
<dbReference type="KEGG" id="ttf:THTE_1359"/>
<evidence type="ECO:0000313" key="3">
    <source>
        <dbReference type="Proteomes" id="UP000215086"/>
    </source>
</evidence>
<proteinExistence type="predicted"/>
<organism evidence="2 3">
    <name type="scientific">Thermogutta terrifontis</name>
    <dbReference type="NCBI Taxonomy" id="1331910"/>
    <lineage>
        <taxon>Bacteria</taxon>
        <taxon>Pseudomonadati</taxon>
        <taxon>Planctomycetota</taxon>
        <taxon>Planctomycetia</taxon>
        <taxon>Pirellulales</taxon>
        <taxon>Thermoguttaceae</taxon>
        <taxon>Thermogutta</taxon>
    </lineage>
</organism>
<gene>
    <name evidence="2" type="ORF">THTE_1359</name>
</gene>
<sequence>MQLGKYARFNSAGNASEMWILTTEGNGGKGKVREAIQRSASRLPGPEPE</sequence>
<keyword evidence="3" id="KW-1185">Reference proteome</keyword>
<name>A0A286RDC5_9BACT</name>
<dbReference type="Proteomes" id="UP000215086">
    <property type="component" value="Chromosome"/>
</dbReference>